<comment type="cofactor">
    <cofactor evidence="2">
        <name>Mg(2+)</name>
        <dbReference type="ChEBI" id="CHEBI:18420"/>
    </cofactor>
</comment>
<keyword evidence="8" id="KW-0479">Metal-binding</keyword>
<sequence>GGGGGNAVDGVPLDVRMRNLILKNTEKSQQETATANAKLPSAGDTPAENVAASPQQNVSLRARQKRPNQAQRRQMSFQTNIPIDHRSAISQEGRFQGNVVGLHHRHDRGHHHHERGHHHHHPGHHHRNQHHYQPNAFADPNLGQGFASGDHSGSNRHHQSSSISGASFTPALFDWRQPGADQTDHQTHQPGLGRSGHFGRHSAGHGRPFHHQHAFPPRLEDIEAGVALLERLTTEILANAEIDIELIREKENFRLLIEHACQIAITEHHNAAAGRSDFPPMSVQLRCFGSLASGFATKSSDMDLGLLSPLSHPQPDEPGSDIPRLIEKMFLEMGFGARLLSKTRVAIIKVCQHPPQPLYADLVRERTRWERGEIEDQDVDEDETLIAHEDAATTTDTTTKISSAEIPDKITIVPGHQPSPPQATTEVDEKMKSMSYQGRLNILKQGSKSMPNYYGAAKKLLRELGGRDIMNSNAATFTQDDFQILNDVCRAFVGGLTDETLRTRLQRYLSLSFDPTASTPINRSIYGVMAQIEGERMLMIWESRLIHEKTDFYEQQARSHINHWIDVQNKPKYGLDPLGYNKQLSMANDSLKKIPSISLLLLEQGQYESAAAYHSRTIQLMRELGGHDVRDSATPLLAAVVRQYEKGIYDHEIRAQVADFSSSLATPSLRAVARRHKTLQLARDFEKALEKQMYAPELVNDIEQYIELLRGPMDVGESLEAHHDYMLKTPQEDFGLIAKVRGLQDPSRMAPNQPRDRYRDKLEYPKSGIGVQCDINFSAHLALHNTHLLRCYSLTDPRVRPIVLFVKQWAKVRGINTAYRGTLSSYGYVLMVLHYLTNVARPFVCPNLQALAPPVPPNMTPEQMENTVQCKGRDIRFWRDADQIADAAQRGVLNQNTDPVGFLLRGFFEYYAQSNMMSTGHMRGFDWGRDVISIRTLGGLLSKKDKGWTGAKTVLEVRQTDKSQPSDPATQVASTISTAELDSEPLLPNATSHPPPPAVPTHARTISQDHSKPEVKEVRYRYLFAIEDPFEWDHNVARTVTHNGIVSIRDEFRRAWRIIRNAGRGQQQEDLLQDVTLEEENNDQASFSELLNEIHGKPSADVGA</sequence>
<evidence type="ECO:0000313" key="14">
    <source>
        <dbReference type="Proteomes" id="UP000241462"/>
    </source>
</evidence>
<dbReference type="OrthoDB" id="407432at2759"/>
<evidence type="ECO:0000256" key="5">
    <source>
        <dbReference type="ARBA" id="ARBA00012388"/>
    </source>
</evidence>
<dbReference type="Gene3D" id="3.30.460.10">
    <property type="entry name" value="Beta Polymerase, domain 2"/>
    <property type="match status" value="1"/>
</dbReference>
<reference evidence="13 14" key="1">
    <citation type="journal article" date="2018" name="Mycol. Prog.">
        <title>Coniella lustricola, a new species from submerged detritus.</title>
        <authorList>
            <person name="Raudabaugh D.B."/>
            <person name="Iturriaga T."/>
            <person name="Carver A."/>
            <person name="Mondo S."/>
            <person name="Pangilinan J."/>
            <person name="Lipzen A."/>
            <person name="He G."/>
            <person name="Amirebrahimi M."/>
            <person name="Grigoriev I.V."/>
            <person name="Miller A.N."/>
        </authorList>
    </citation>
    <scope>NUCLEOTIDE SEQUENCE [LARGE SCALE GENOMIC DNA]</scope>
    <source>
        <strain evidence="13 14">B22-T-1</strain>
    </source>
</reference>
<feature type="compositionally biased region" description="Basic residues" evidence="10">
    <location>
        <begin position="106"/>
        <end position="130"/>
    </location>
</feature>
<feature type="region of interest" description="Disordered" evidence="10">
    <location>
        <begin position="106"/>
        <end position="213"/>
    </location>
</feature>
<feature type="compositionally biased region" description="Basic residues" evidence="10">
    <location>
        <begin position="197"/>
        <end position="213"/>
    </location>
</feature>
<evidence type="ECO:0000256" key="9">
    <source>
        <dbReference type="ARBA" id="ARBA00022842"/>
    </source>
</evidence>
<evidence type="ECO:0000256" key="1">
    <source>
        <dbReference type="ARBA" id="ARBA00001936"/>
    </source>
</evidence>
<dbReference type="InterPro" id="IPR002058">
    <property type="entry name" value="PAP_assoc"/>
</dbReference>
<dbReference type="PANTHER" id="PTHR12271">
    <property type="entry name" value="POLY A POLYMERASE CID PAP -RELATED"/>
    <property type="match status" value="1"/>
</dbReference>
<dbReference type="Pfam" id="PF22600">
    <property type="entry name" value="MTPAP-like_central"/>
    <property type="match status" value="1"/>
</dbReference>
<dbReference type="GO" id="GO:0046872">
    <property type="term" value="F:metal ion binding"/>
    <property type="evidence" value="ECO:0007669"/>
    <property type="project" value="UniProtKB-KW"/>
</dbReference>
<evidence type="ECO:0000256" key="10">
    <source>
        <dbReference type="SAM" id="MobiDB-lite"/>
    </source>
</evidence>
<evidence type="ECO:0000256" key="3">
    <source>
        <dbReference type="ARBA" id="ARBA00004496"/>
    </source>
</evidence>
<evidence type="ECO:0000256" key="4">
    <source>
        <dbReference type="ARBA" id="ARBA00008593"/>
    </source>
</evidence>
<evidence type="ECO:0000256" key="6">
    <source>
        <dbReference type="ARBA" id="ARBA00022490"/>
    </source>
</evidence>
<evidence type="ECO:0000256" key="7">
    <source>
        <dbReference type="ARBA" id="ARBA00022679"/>
    </source>
</evidence>
<feature type="compositionally biased region" description="Polar residues" evidence="10">
    <location>
        <begin position="67"/>
        <end position="78"/>
    </location>
</feature>
<dbReference type="GO" id="GO:1990817">
    <property type="term" value="F:poly(A) RNA polymerase activity"/>
    <property type="evidence" value="ECO:0007669"/>
    <property type="project" value="UniProtKB-EC"/>
</dbReference>
<keyword evidence="7" id="KW-0808">Transferase</keyword>
<gene>
    <name evidence="13" type="ORF">BD289DRAFT_359878</name>
</gene>
<dbReference type="GO" id="GO:0050265">
    <property type="term" value="F:RNA uridylyltransferase activity"/>
    <property type="evidence" value="ECO:0007669"/>
    <property type="project" value="TreeGrafter"/>
</dbReference>
<proteinExistence type="inferred from homology"/>
<dbReference type="Gene3D" id="1.10.1410.10">
    <property type="match status" value="1"/>
</dbReference>
<dbReference type="AlphaFoldDB" id="A0A2T3AKR1"/>
<protein>
    <recommendedName>
        <fullName evidence="5">polynucleotide adenylyltransferase</fullName>
        <ecNumber evidence="5">2.7.7.19</ecNumber>
    </recommendedName>
</protein>
<feature type="region of interest" description="Disordered" evidence="10">
    <location>
        <begin position="985"/>
        <end position="1011"/>
    </location>
</feature>
<name>A0A2T3AKR1_9PEZI</name>
<dbReference type="SUPFAM" id="SSF81301">
    <property type="entry name" value="Nucleotidyltransferase"/>
    <property type="match status" value="2"/>
</dbReference>
<dbReference type="Proteomes" id="UP000241462">
    <property type="component" value="Unassembled WGS sequence"/>
</dbReference>
<dbReference type="EC" id="2.7.7.19" evidence="5"/>
<accession>A0A2T3AKR1</accession>
<keyword evidence="14" id="KW-1185">Reference proteome</keyword>
<organism evidence="13 14">
    <name type="scientific">Coniella lustricola</name>
    <dbReference type="NCBI Taxonomy" id="2025994"/>
    <lineage>
        <taxon>Eukaryota</taxon>
        <taxon>Fungi</taxon>
        <taxon>Dikarya</taxon>
        <taxon>Ascomycota</taxon>
        <taxon>Pezizomycotina</taxon>
        <taxon>Sordariomycetes</taxon>
        <taxon>Sordariomycetidae</taxon>
        <taxon>Diaporthales</taxon>
        <taxon>Schizoparmaceae</taxon>
        <taxon>Coniella</taxon>
    </lineage>
</organism>
<comment type="subcellular location">
    <subcellularLocation>
        <location evidence="3">Cytoplasm</location>
    </subcellularLocation>
</comment>
<dbReference type="STRING" id="2025994.A0A2T3AKR1"/>
<feature type="region of interest" description="Disordered" evidence="10">
    <location>
        <begin position="25"/>
        <end position="78"/>
    </location>
</feature>
<dbReference type="InterPro" id="IPR054708">
    <property type="entry name" value="MTPAP-like_central"/>
</dbReference>
<feature type="non-terminal residue" evidence="13">
    <location>
        <position position="1"/>
    </location>
</feature>
<comment type="cofactor">
    <cofactor evidence="1">
        <name>Mn(2+)</name>
        <dbReference type="ChEBI" id="CHEBI:29035"/>
    </cofactor>
</comment>
<dbReference type="GO" id="GO:0010605">
    <property type="term" value="P:negative regulation of macromolecule metabolic process"/>
    <property type="evidence" value="ECO:0007669"/>
    <property type="project" value="UniProtKB-ARBA"/>
</dbReference>
<evidence type="ECO:0000259" key="11">
    <source>
        <dbReference type="Pfam" id="PF03828"/>
    </source>
</evidence>
<dbReference type="GO" id="GO:0005737">
    <property type="term" value="C:cytoplasm"/>
    <property type="evidence" value="ECO:0007669"/>
    <property type="project" value="UniProtKB-SubCell"/>
</dbReference>
<evidence type="ECO:0000313" key="13">
    <source>
        <dbReference type="EMBL" id="PSS02252.1"/>
    </source>
</evidence>
<dbReference type="InParanoid" id="A0A2T3AKR1"/>
<evidence type="ECO:0000256" key="2">
    <source>
        <dbReference type="ARBA" id="ARBA00001946"/>
    </source>
</evidence>
<evidence type="ECO:0000259" key="12">
    <source>
        <dbReference type="Pfam" id="PF22600"/>
    </source>
</evidence>
<dbReference type="InterPro" id="IPR043519">
    <property type="entry name" value="NT_sf"/>
</dbReference>
<evidence type="ECO:0000256" key="8">
    <source>
        <dbReference type="ARBA" id="ARBA00022723"/>
    </source>
</evidence>
<feature type="domain" description="PAP-associated" evidence="11">
    <location>
        <begin position="900"/>
        <end position="949"/>
    </location>
</feature>
<dbReference type="GO" id="GO:0031123">
    <property type="term" value="P:RNA 3'-end processing"/>
    <property type="evidence" value="ECO:0007669"/>
    <property type="project" value="TreeGrafter"/>
</dbReference>
<feature type="domain" description="Poly(A) RNA polymerase mitochondrial-like central palm" evidence="12">
    <location>
        <begin position="278"/>
        <end position="360"/>
    </location>
</feature>
<comment type="similarity">
    <text evidence="4">Belongs to the DNA polymerase type-B-like family.</text>
</comment>
<dbReference type="PANTHER" id="PTHR12271:SF40">
    <property type="entry name" value="POLY(A) RNA POLYMERASE GLD2"/>
    <property type="match status" value="1"/>
</dbReference>
<dbReference type="SUPFAM" id="SSF81631">
    <property type="entry name" value="PAP/OAS1 substrate-binding domain"/>
    <property type="match status" value="1"/>
</dbReference>
<keyword evidence="9" id="KW-0460">Magnesium</keyword>
<dbReference type="Pfam" id="PF03828">
    <property type="entry name" value="PAP_assoc"/>
    <property type="match status" value="1"/>
</dbReference>
<keyword evidence="6" id="KW-0963">Cytoplasm</keyword>
<dbReference type="EMBL" id="KZ678378">
    <property type="protein sequence ID" value="PSS02252.1"/>
    <property type="molecule type" value="Genomic_DNA"/>
</dbReference>